<sequence length="47" mass="5715">MDEVRNWILATAGVVTIFKHIYDIWQNESKKRGKKKKKRSRRVSKKR</sequence>
<accession>A0AA90EXS3</accession>
<reference evidence="1" key="1">
    <citation type="submission" date="2022-02" db="EMBL/GenBank/DDBJ databases">
        <title>Crop Bioprotection Bacillus Genome Sequencing.</title>
        <authorList>
            <person name="Dunlap C."/>
        </authorList>
    </citation>
    <scope>NUCLEOTIDE SEQUENCE</scope>
    <source>
        <strain evidence="1">T20C14</strain>
    </source>
</reference>
<dbReference type="EMBL" id="JALAXI010000010">
    <property type="protein sequence ID" value="MCY9280850.1"/>
    <property type="molecule type" value="Genomic_DNA"/>
</dbReference>
<evidence type="ECO:0000313" key="1">
    <source>
        <dbReference type="EMBL" id="MCY9280850.1"/>
    </source>
</evidence>
<comment type="caution">
    <text evidence="1">The sequence shown here is derived from an EMBL/GenBank/DDBJ whole genome shotgun (WGS) entry which is preliminary data.</text>
</comment>
<proteinExistence type="predicted"/>
<evidence type="ECO:0000313" key="2">
    <source>
        <dbReference type="Proteomes" id="UP001066455"/>
    </source>
</evidence>
<dbReference type="GeneID" id="62105704"/>
<organism evidence="1 2">
    <name type="scientific">Bacillus haynesii</name>
    <dbReference type="NCBI Taxonomy" id="1925021"/>
    <lineage>
        <taxon>Bacteria</taxon>
        <taxon>Bacillati</taxon>
        <taxon>Bacillota</taxon>
        <taxon>Bacilli</taxon>
        <taxon>Bacillales</taxon>
        <taxon>Bacillaceae</taxon>
        <taxon>Bacillus</taxon>
    </lineage>
</organism>
<name>A0AA90EXS3_9BACI</name>
<protein>
    <submittedName>
        <fullName evidence="1">Uncharacterized protein</fullName>
    </submittedName>
</protein>
<dbReference type="AlphaFoldDB" id="A0AA90EXS3"/>
<dbReference type="RefSeq" id="WP_021837703.1">
    <property type="nucleotide sequence ID" value="NZ_JALAKC010000015.1"/>
</dbReference>
<dbReference type="Proteomes" id="UP001066455">
    <property type="component" value="Unassembled WGS sequence"/>
</dbReference>
<gene>
    <name evidence="1" type="ORF">MOE73_12330</name>
</gene>